<comment type="subcellular location">
    <subcellularLocation>
        <location evidence="1">Cell membrane</location>
        <topology evidence="1">Multi-pass membrane protein</topology>
    </subcellularLocation>
</comment>
<evidence type="ECO:0000256" key="9">
    <source>
        <dbReference type="SAM" id="Phobius"/>
    </source>
</evidence>
<dbReference type="InterPro" id="IPR006685">
    <property type="entry name" value="MscS_channel_2nd"/>
</dbReference>
<dbReference type="SUPFAM" id="SSF82689">
    <property type="entry name" value="Mechanosensitive channel protein MscS (YggB), C-terminal domain"/>
    <property type="match status" value="1"/>
</dbReference>
<evidence type="ECO:0000256" key="4">
    <source>
        <dbReference type="ARBA" id="ARBA00022692"/>
    </source>
</evidence>
<dbReference type="Proteomes" id="UP001221189">
    <property type="component" value="Unassembled WGS sequence"/>
</dbReference>
<proteinExistence type="inferred from homology"/>
<dbReference type="Gene3D" id="2.30.30.60">
    <property type="match status" value="1"/>
</dbReference>
<dbReference type="SUPFAM" id="SSF50182">
    <property type="entry name" value="Sm-like ribonucleoproteins"/>
    <property type="match status" value="1"/>
</dbReference>
<feature type="transmembrane region" description="Helical" evidence="9">
    <location>
        <begin position="497"/>
        <end position="514"/>
    </location>
</feature>
<dbReference type="InterPro" id="IPR010920">
    <property type="entry name" value="LSM_dom_sf"/>
</dbReference>
<evidence type="ECO:0000256" key="8">
    <source>
        <dbReference type="SAM" id="MobiDB-lite"/>
    </source>
</evidence>
<gene>
    <name evidence="12" type="ORF">PRZ03_15590</name>
</gene>
<keyword evidence="3" id="KW-1003">Cell membrane</keyword>
<evidence type="ECO:0000259" key="11">
    <source>
        <dbReference type="Pfam" id="PF21082"/>
    </source>
</evidence>
<keyword evidence="6 9" id="KW-0472">Membrane</keyword>
<protein>
    <submittedName>
        <fullName evidence="12">Mechanosensitive ion channel</fullName>
    </submittedName>
</protein>
<evidence type="ECO:0000256" key="7">
    <source>
        <dbReference type="SAM" id="Coils"/>
    </source>
</evidence>
<reference evidence="12 13" key="1">
    <citation type="submission" date="2022-10" db="EMBL/GenBank/DDBJ databases">
        <title>Paucibacter sp. hw1 Genome sequencing.</title>
        <authorList>
            <person name="Park S."/>
        </authorList>
    </citation>
    <scope>NUCLEOTIDE SEQUENCE [LARGE SCALE GENOMIC DNA]</scope>
    <source>
        <strain evidence="13">hw1</strain>
    </source>
</reference>
<evidence type="ECO:0000256" key="2">
    <source>
        <dbReference type="ARBA" id="ARBA00008017"/>
    </source>
</evidence>
<dbReference type="Pfam" id="PF21082">
    <property type="entry name" value="MS_channel_3rd"/>
    <property type="match status" value="1"/>
</dbReference>
<feature type="region of interest" description="Disordered" evidence="8">
    <location>
        <begin position="1"/>
        <end position="24"/>
    </location>
</feature>
<evidence type="ECO:0000256" key="6">
    <source>
        <dbReference type="ARBA" id="ARBA00023136"/>
    </source>
</evidence>
<feature type="domain" description="Mechanosensitive ion channel MscS" evidence="10">
    <location>
        <begin position="542"/>
        <end position="608"/>
    </location>
</feature>
<feature type="transmembrane region" description="Helical" evidence="9">
    <location>
        <begin position="520"/>
        <end position="539"/>
    </location>
</feature>
<dbReference type="InterPro" id="IPR023408">
    <property type="entry name" value="MscS_beta-dom_sf"/>
</dbReference>
<sequence>MPKLATEMPSKPGTKAASTPDPRIGAEALASELAEVRALQARLQQQVDESSAAPLLEEQRNLAARLAILLAAQLKTPLAQPVETLPPSTPALGAPPYAAAALDALRDWVDGLQAQRRSLDVAALSLDAQVAGLVNARRKAEEMVRLRQDQIAQSREAMRRERLQAELEVAQLEVRIAAVELARADTARFEARDRSAALLAQLEPAWRELERVRAYQVIDDAALEQISTSSRAARRQFQLDRQRASARLAKAEAAAGGTADANGGAPQVGAALSREIKALRGELAALGELDTIEAGRIEVWRQRRLALGALVDADQREQASALISRSIDQLGSRAQASADRLAQMRAGLRSERLRVEALASDDASLPIMRRALDAQQREADAIEAVQEKLQRLQLLLVRSLEDMGVAVEAAPAPWPQRIWAALQEGSQAIWHYELFSVSESTQVMGRTVTLDYGVTVGKSVGVVLLFFLGWWAASRLSAALIAVIVQRLQLSPQLGRVMQRWMLTLLLLGVLVLVLKLARIPLTAFAVLGGALAIGVGFGTQNIIKNLISGVIILFERKVRVGDIVTIDGVTGTVSSVDLRATTLRGFDGIEAIVPNSQLLENRVSNWSYDGSTVRRAILVGLRYGDDPRAASACLLACANAHPSVLQEPAPEALFDDFASDAQQLRLQYWMQLGGARTGPSVDSDLRYTIAEAFASQGFVIAFPQRDVHLRLDERSASKIRSFANAPFLPIPREAQS</sequence>
<keyword evidence="5 9" id="KW-1133">Transmembrane helix</keyword>
<keyword evidence="7" id="KW-0175">Coiled coil</keyword>
<comment type="caution">
    <text evidence="12">The sequence shown here is derived from an EMBL/GenBank/DDBJ whole genome shotgun (WGS) entry which is preliminary data.</text>
</comment>
<organism evidence="12 13">
    <name type="scientific">Roseateles albus</name>
    <dbReference type="NCBI Taxonomy" id="2987525"/>
    <lineage>
        <taxon>Bacteria</taxon>
        <taxon>Pseudomonadati</taxon>
        <taxon>Pseudomonadota</taxon>
        <taxon>Betaproteobacteria</taxon>
        <taxon>Burkholderiales</taxon>
        <taxon>Sphaerotilaceae</taxon>
        <taxon>Roseateles</taxon>
    </lineage>
</organism>
<evidence type="ECO:0000256" key="5">
    <source>
        <dbReference type="ARBA" id="ARBA00022989"/>
    </source>
</evidence>
<dbReference type="InterPro" id="IPR049278">
    <property type="entry name" value="MS_channel_C"/>
</dbReference>
<dbReference type="InterPro" id="IPR011014">
    <property type="entry name" value="MscS_channel_TM-2"/>
</dbReference>
<dbReference type="PANTHER" id="PTHR30347">
    <property type="entry name" value="POTASSIUM CHANNEL RELATED"/>
    <property type="match status" value="1"/>
</dbReference>
<dbReference type="RefSeq" id="WP_273601184.1">
    <property type="nucleotide sequence ID" value="NZ_JAQQXT010000009.1"/>
</dbReference>
<dbReference type="PANTHER" id="PTHR30347:SF1">
    <property type="entry name" value="MECHANOSENSITIVE CHANNEL MSCK"/>
    <property type="match status" value="1"/>
</dbReference>
<evidence type="ECO:0000256" key="1">
    <source>
        <dbReference type="ARBA" id="ARBA00004651"/>
    </source>
</evidence>
<dbReference type="SUPFAM" id="SSF82861">
    <property type="entry name" value="Mechanosensitive channel protein MscS (YggB), transmembrane region"/>
    <property type="match status" value="1"/>
</dbReference>
<dbReference type="InterPro" id="IPR052702">
    <property type="entry name" value="MscS-like_channel"/>
</dbReference>
<evidence type="ECO:0000313" key="13">
    <source>
        <dbReference type="Proteomes" id="UP001221189"/>
    </source>
</evidence>
<comment type="similarity">
    <text evidence="2">Belongs to the MscS (TC 1.A.23) family.</text>
</comment>
<evidence type="ECO:0000256" key="3">
    <source>
        <dbReference type="ARBA" id="ARBA00022475"/>
    </source>
</evidence>
<dbReference type="Pfam" id="PF00924">
    <property type="entry name" value="MS_channel_2nd"/>
    <property type="match status" value="1"/>
</dbReference>
<keyword evidence="4 9" id="KW-0812">Transmembrane</keyword>
<feature type="domain" description="Mechanosensitive ion channel MscS C-terminal" evidence="11">
    <location>
        <begin position="620"/>
        <end position="698"/>
    </location>
</feature>
<dbReference type="Gene3D" id="1.10.287.1260">
    <property type="match status" value="1"/>
</dbReference>
<dbReference type="InterPro" id="IPR011066">
    <property type="entry name" value="MscS_channel_C_sf"/>
</dbReference>
<feature type="coiled-coil region" evidence="7">
    <location>
        <begin position="155"/>
        <end position="182"/>
    </location>
</feature>
<keyword evidence="13" id="KW-1185">Reference proteome</keyword>
<evidence type="ECO:0000313" key="12">
    <source>
        <dbReference type="EMBL" id="MDC8773009.1"/>
    </source>
</evidence>
<dbReference type="EMBL" id="JAQQXT010000009">
    <property type="protein sequence ID" value="MDC8773009.1"/>
    <property type="molecule type" value="Genomic_DNA"/>
</dbReference>
<dbReference type="Gene3D" id="3.30.70.100">
    <property type="match status" value="1"/>
</dbReference>
<name>A0ABT5KHT5_9BURK</name>
<accession>A0ABT5KHT5</accession>
<evidence type="ECO:0000259" key="10">
    <source>
        <dbReference type="Pfam" id="PF00924"/>
    </source>
</evidence>
<feature type="coiled-coil region" evidence="7">
    <location>
        <begin position="372"/>
        <end position="402"/>
    </location>
</feature>